<evidence type="ECO:0000313" key="1">
    <source>
        <dbReference type="EMBL" id="KAL0130231.1"/>
    </source>
</evidence>
<reference evidence="1 2" key="1">
    <citation type="submission" date="2023-03" db="EMBL/GenBank/DDBJ databases">
        <title>High recombination rates correlate with genetic variation in Cardiocondyla obscurior ants.</title>
        <authorList>
            <person name="Errbii M."/>
        </authorList>
    </citation>
    <scope>NUCLEOTIDE SEQUENCE [LARGE SCALE GENOMIC DNA]</scope>
    <source>
        <strain evidence="1">Alpha-2009</strain>
        <tissue evidence="1">Whole body</tissue>
    </source>
</reference>
<proteinExistence type="predicted"/>
<dbReference type="EMBL" id="JADYXP020000002">
    <property type="protein sequence ID" value="KAL0130231.1"/>
    <property type="molecule type" value="Genomic_DNA"/>
</dbReference>
<sequence>MLPKIDKLNELVKFDSNYAVSSGWTIVVALNCSNFNRPVLASKQKMAMHPQSKVASQRLHYFKANKSENWKLESGKFHPDETT</sequence>
<protein>
    <recommendedName>
        <fullName evidence="3">Ribosomal protein L31</fullName>
    </recommendedName>
</protein>
<accession>A0AAW2GSN1</accession>
<dbReference type="AlphaFoldDB" id="A0AAW2GSN1"/>
<dbReference type="Proteomes" id="UP001430953">
    <property type="component" value="Unassembled WGS sequence"/>
</dbReference>
<gene>
    <name evidence="1" type="ORF">PUN28_002072</name>
</gene>
<keyword evidence="2" id="KW-1185">Reference proteome</keyword>
<organism evidence="1 2">
    <name type="scientific">Cardiocondyla obscurior</name>
    <dbReference type="NCBI Taxonomy" id="286306"/>
    <lineage>
        <taxon>Eukaryota</taxon>
        <taxon>Metazoa</taxon>
        <taxon>Ecdysozoa</taxon>
        <taxon>Arthropoda</taxon>
        <taxon>Hexapoda</taxon>
        <taxon>Insecta</taxon>
        <taxon>Pterygota</taxon>
        <taxon>Neoptera</taxon>
        <taxon>Endopterygota</taxon>
        <taxon>Hymenoptera</taxon>
        <taxon>Apocrita</taxon>
        <taxon>Aculeata</taxon>
        <taxon>Formicoidea</taxon>
        <taxon>Formicidae</taxon>
        <taxon>Myrmicinae</taxon>
        <taxon>Cardiocondyla</taxon>
    </lineage>
</organism>
<name>A0AAW2GSN1_9HYME</name>
<comment type="caution">
    <text evidence="1">The sequence shown here is derived from an EMBL/GenBank/DDBJ whole genome shotgun (WGS) entry which is preliminary data.</text>
</comment>
<evidence type="ECO:0008006" key="3">
    <source>
        <dbReference type="Google" id="ProtNLM"/>
    </source>
</evidence>
<evidence type="ECO:0000313" key="2">
    <source>
        <dbReference type="Proteomes" id="UP001430953"/>
    </source>
</evidence>